<organism evidence="1 2">
    <name type="scientific">Daphnia magna</name>
    <dbReference type="NCBI Taxonomy" id="35525"/>
    <lineage>
        <taxon>Eukaryota</taxon>
        <taxon>Metazoa</taxon>
        <taxon>Ecdysozoa</taxon>
        <taxon>Arthropoda</taxon>
        <taxon>Crustacea</taxon>
        <taxon>Branchiopoda</taxon>
        <taxon>Diplostraca</taxon>
        <taxon>Cladocera</taxon>
        <taxon>Anomopoda</taxon>
        <taxon>Daphniidae</taxon>
        <taxon>Daphnia</taxon>
    </lineage>
</organism>
<dbReference type="EMBL" id="JAOYFB010000004">
    <property type="protein sequence ID" value="KAK4012847.1"/>
    <property type="molecule type" value="Genomic_DNA"/>
</dbReference>
<sequence>MAPSPVTMATLSREYGQTSEHQQVRVTEHSPHQIFAPNTKGLLNAPGQNNCFLNSAVQSGHL</sequence>
<proteinExistence type="predicted"/>
<name>A0ABQ9ZIU9_9CRUS</name>
<protein>
    <submittedName>
        <fullName evidence="1">Uncharacterized protein</fullName>
    </submittedName>
</protein>
<dbReference type="Proteomes" id="UP001234178">
    <property type="component" value="Unassembled WGS sequence"/>
</dbReference>
<gene>
    <name evidence="1" type="ORF">OUZ56_025101</name>
</gene>
<reference evidence="1 2" key="1">
    <citation type="journal article" date="2023" name="Nucleic Acids Res.">
        <title>The hologenome of Daphnia magna reveals possible DNA methylation and microbiome-mediated evolution of the host genome.</title>
        <authorList>
            <person name="Chaturvedi A."/>
            <person name="Li X."/>
            <person name="Dhandapani V."/>
            <person name="Marshall H."/>
            <person name="Kissane S."/>
            <person name="Cuenca-Cambronero M."/>
            <person name="Asole G."/>
            <person name="Calvet F."/>
            <person name="Ruiz-Romero M."/>
            <person name="Marangio P."/>
            <person name="Guigo R."/>
            <person name="Rago D."/>
            <person name="Mirbahai L."/>
            <person name="Eastwood N."/>
            <person name="Colbourne J.K."/>
            <person name="Zhou J."/>
            <person name="Mallon E."/>
            <person name="Orsini L."/>
        </authorList>
    </citation>
    <scope>NUCLEOTIDE SEQUENCE [LARGE SCALE GENOMIC DNA]</scope>
    <source>
        <strain evidence="1">LRV0_1</strain>
    </source>
</reference>
<keyword evidence="2" id="KW-1185">Reference proteome</keyword>
<accession>A0ABQ9ZIU9</accession>
<evidence type="ECO:0000313" key="2">
    <source>
        <dbReference type="Proteomes" id="UP001234178"/>
    </source>
</evidence>
<comment type="caution">
    <text evidence="1">The sequence shown here is derived from an EMBL/GenBank/DDBJ whole genome shotgun (WGS) entry which is preliminary data.</text>
</comment>
<evidence type="ECO:0000313" key="1">
    <source>
        <dbReference type="EMBL" id="KAK4012847.1"/>
    </source>
</evidence>